<dbReference type="PANTHER" id="PTHR48106">
    <property type="entry name" value="QUINONE OXIDOREDUCTASE PIG3-RELATED"/>
    <property type="match status" value="1"/>
</dbReference>
<comment type="caution">
    <text evidence="4">The sequence shown here is derived from an EMBL/GenBank/DDBJ whole genome shotgun (WGS) entry which is preliminary data.</text>
</comment>
<dbReference type="Pfam" id="PF08240">
    <property type="entry name" value="ADH_N"/>
    <property type="match status" value="1"/>
</dbReference>
<evidence type="ECO:0000259" key="3">
    <source>
        <dbReference type="SMART" id="SM00829"/>
    </source>
</evidence>
<dbReference type="Gene3D" id="3.40.50.720">
    <property type="entry name" value="NAD(P)-binding Rossmann-like Domain"/>
    <property type="match status" value="1"/>
</dbReference>
<keyword evidence="5" id="KW-1185">Reference proteome</keyword>
<dbReference type="Gene3D" id="3.90.180.10">
    <property type="entry name" value="Medium-chain alcohol dehydrogenases, catalytic domain"/>
    <property type="match status" value="1"/>
</dbReference>
<evidence type="ECO:0000313" key="4">
    <source>
        <dbReference type="EMBL" id="MBJ7597720.1"/>
    </source>
</evidence>
<dbReference type="InterPro" id="IPR013154">
    <property type="entry name" value="ADH-like_N"/>
</dbReference>
<dbReference type="SMART" id="SM00829">
    <property type="entry name" value="PKS_ER"/>
    <property type="match status" value="1"/>
</dbReference>
<feature type="domain" description="Enoyl reductase (ER)" evidence="3">
    <location>
        <begin position="10"/>
        <end position="309"/>
    </location>
</feature>
<organism evidence="4 5">
    <name type="scientific">Candidatus Nephthysia bennettiae</name>
    <dbReference type="NCBI Taxonomy" id="3127016"/>
    <lineage>
        <taxon>Bacteria</taxon>
        <taxon>Bacillati</taxon>
        <taxon>Candidatus Dormiibacterota</taxon>
        <taxon>Candidatus Dormibacteria</taxon>
        <taxon>Candidatus Dormibacterales</taxon>
        <taxon>Candidatus Dormibacteraceae</taxon>
        <taxon>Candidatus Nephthysia</taxon>
    </lineage>
</organism>
<dbReference type="GO" id="GO:0016491">
    <property type="term" value="F:oxidoreductase activity"/>
    <property type="evidence" value="ECO:0007669"/>
    <property type="project" value="UniProtKB-KW"/>
</dbReference>
<accession>A0A934K8M3</accession>
<dbReference type="RefSeq" id="WP_338200161.1">
    <property type="nucleotide sequence ID" value="NZ_JAEKNR010000074.1"/>
</dbReference>
<reference evidence="4" key="1">
    <citation type="submission" date="2020-10" db="EMBL/GenBank/DDBJ databases">
        <title>Ca. Dormibacterota MAGs.</title>
        <authorList>
            <person name="Montgomery K."/>
        </authorList>
    </citation>
    <scope>NUCLEOTIDE SEQUENCE [LARGE SCALE GENOMIC DNA]</scope>
    <source>
        <strain evidence="4">SC8812_S17_10</strain>
    </source>
</reference>
<dbReference type="SUPFAM" id="SSF50129">
    <property type="entry name" value="GroES-like"/>
    <property type="match status" value="1"/>
</dbReference>
<dbReference type="InterPro" id="IPR013149">
    <property type="entry name" value="ADH-like_C"/>
</dbReference>
<dbReference type="AlphaFoldDB" id="A0A934K8M3"/>
<name>A0A934K8M3_9BACT</name>
<dbReference type="Proteomes" id="UP000612893">
    <property type="component" value="Unassembled WGS sequence"/>
</dbReference>
<evidence type="ECO:0000256" key="1">
    <source>
        <dbReference type="ARBA" id="ARBA00022857"/>
    </source>
</evidence>
<keyword evidence="1" id="KW-0521">NADP</keyword>
<dbReference type="InterPro" id="IPR002364">
    <property type="entry name" value="Quin_OxRdtase/zeta-crystal_CS"/>
</dbReference>
<dbReference type="InterPro" id="IPR011032">
    <property type="entry name" value="GroES-like_sf"/>
</dbReference>
<dbReference type="SUPFAM" id="SSF51735">
    <property type="entry name" value="NAD(P)-binding Rossmann-fold domains"/>
    <property type="match status" value="1"/>
</dbReference>
<sequence>MKAARFHRFGETLHVEEVGEPAPADGEVLVRVEFASVNPQDIWLTRGTVAGGRQPLPFVPGSEAAVEAEGRLWIVSGGDYGIVRDGFYAERVAISRDHLVPLPEGADPAQASALRVAGITAWRLVDDVTRVAAGDHVLVLGASGGVGSLLVQLCRARGATVWGQTGSQDRARSITELGADRVIVARAEDLVSATAGLQPTVVFDPLGGLFTRAAVELLQPHGRLGMFGASAGPEITLPVTGVYRKGLSILGYSGSVEPPERSSRALAEVLGELAAGRLRIPIGDILPLDSAPEAHRRILDRRAGGKILLQP</sequence>
<dbReference type="PROSITE" id="PS01162">
    <property type="entry name" value="QOR_ZETA_CRYSTAL"/>
    <property type="match status" value="1"/>
</dbReference>
<gene>
    <name evidence="4" type="ORF">JF922_06505</name>
</gene>
<evidence type="ECO:0000256" key="2">
    <source>
        <dbReference type="ARBA" id="ARBA00023002"/>
    </source>
</evidence>
<dbReference type="EMBL" id="JAEKNR010000074">
    <property type="protein sequence ID" value="MBJ7597720.1"/>
    <property type="molecule type" value="Genomic_DNA"/>
</dbReference>
<proteinExistence type="predicted"/>
<protein>
    <submittedName>
        <fullName evidence="4">Zinc-binding alcohol dehydrogenase family protein</fullName>
    </submittedName>
</protein>
<dbReference type="Pfam" id="PF00107">
    <property type="entry name" value="ADH_zinc_N"/>
    <property type="match status" value="1"/>
</dbReference>
<evidence type="ECO:0000313" key="5">
    <source>
        <dbReference type="Proteomes" id="UP000612893"/>
    </source>
</evidence>
<dbReference type="InterPro" id="IPR020843">
    <property type="entry name" value="ER"/>
</dbReference>
<keyword evidence="2" id="KW-0560">Oxidoreductase</keyword>
<dbReference type="InterPro" id="IPR036291">
    <property type="entry name" value="NAD(P)-bd_dom_sf"/>
</dbReference>